<name>A0A9P8LDR2_9PEZI</name>
<dbReference type="Gene3D" id="3.10.50.40">
    <property type="match status" value="1"/>
</dbReference>
<dbReference type="GO" id="GO:0000785">
    <property type="term" value="C:chromatin"/>
    <property type="evidence" value="ECO:0007669"/>
    <property type="project" value="TreeGrafter"/>
</dbReference>
<feature type="compositionally biased region" description="Acidic residues" evidence="8">
    <location>
        <begin position="240"/>
        <end position="267"/>
    </location>
</feature>
<evidence type="ECO:0000256" key="5">
    <source>
        <dbReference type="ARBA" id="ARBA00023110"/>
    </source>
</evidence>
<keyword evidence="11" id="KW-1185">Reference proteome</keyword>
<dbReference type="InterPro" id="IPR001179">
    <property type="entry name" value="PPIase_FKBP_dom"/>
</dbReference>
<dbReference type="EC" id="5.2.1.8" evidence="7"/>
<evidence type="ECO:0000256" key="6">
    <source>
        <dbReference type="ARBA" id="ARBA00023235"/>
    </source>
</evidence>
<dbReference type="Pfam" id="PF17800">
    <property type="entry name" value="NPL"/>
    <property type="match status" value="1"/>
</dbReference>
<accession>A0A9P8LDR2</accession>
<feature type="region of interest" description="Disordered" evidence="8">
    <location>
        <begin position="224"/>
        <end position="379"/>
    </location>
</feature>
<protein>
    <recommendedName>
        <fullName evidence="7">peptidylprolyl isomerase</fullName>
        <ecNumber evidence="7">5.2.1.8</ecNumber>
    </recommendedName>
</protein>
<dbReference type="PANTHER" id="PTHR43811:SF19">
    <property type="entry name" value="39 KDA FK506-BINDING NUCLEAR PROTEIN"/>
    <property type="match status" value="1"/>
</dbReference>
<sequence>MSALLPVALWGLEVPAGDVIVPATPEYPTPVRITMAAIDPSAPPSVASEAAPNGDIPARATLKIIRSRLDSEDESEGESDEEDHLKALLGGGSDSDGESHDSDEDSDEETEENGGPSDPERTRKALKRKEKEDLEKMLAQDDDDLDDQVCTSKPNGLVDKGKAKATGDESDSDEEGEELDVETFVICTLDPIKTYQQPLDITIGEDEQVFFKVSGTHAVYLTGNYVAPANDSSDNLPYYDSDEDEEYDLSPDEEEIDDEESDELDDIADPRITEVDTDDEEEVPKLVHTKKDKKTKGKNKRTAEDSEDETPNLDDIIAKSLKPEEPKTNGEQKLSKKQRKKLKNNAGEAVPKAAETKTTKKEDKPVKESPIPNKGDKKVQFAKDLEQGPANSAAKTESGNDEKIKTKNGVKIEDKVVGKGPVARKGNKVSMRYIGKLLDGKVFDANKKGPPFSFKLGAGEVIKGWDIGIEGIAQGGQRRLTVPADLAYGNKDHPGIPKNSTLIFEVKCLGIK</sequence>
<dbReference type="FunFam" id="3.10.50.40:FF:000006">
    <property type="entry name" value="Peptidyl-prolyl cis-trans isomerase"/>
    <property type="match status" value="1"/>
</dbReference>
<comment type="caution">
    <text evidence="10">The sequence shown here is derived from an EMBL/GenBank/DDBJ whole genome shotgun (WGS) entry which is preliminary data.</text>
</comment>
<comment type="similarity">
    <text evidence="3">Belongs to the FKBP-type PPIase family. FKBP3/4 subfamily.</text>
</comment>
<dbReference type="EMBL" id="JAGHQM010000390">
    <property type="protein sequence ID" value="KAH0562212.1"/>
    <property type="molecule type" value="Genomic_DNA"/>
</dbReference>
<feature type="domain" description="PPIase FKBP-type" evidence="9">
    <location>
        <begin position="426"/>
        <end position="512"/>
    </location>
</feature>
<dbReference type="InterPro" id="IPR023566">
    <property type="entry name" value="PPIase_Fpr3/Fpr4-like"/>
</dbReference>
<feature type="compositionally biased region" description="Acidic residues" evidence="8">
    <location>
        <begin position="168"/>
        <end position="179"/>
    </location>
</feature>
<keyword evidence="5 7" id="KW-0697">Rotamase</keyword>
<feature type="compositionally biased region" description="Acidic residues" evidence="8">
    <location>
        <begin position="101"/>
        <end position="112"/>
    </location>
</feature>
<dbReference type="Proteomes" id="UP000750711">
    <property type="component" value="Unassembled WGS sequence"/>
</dbReference>
<evidence type="ECO:0000256" key="2">
    <source>
        <dbReference type="ARBA" id="ARBA00002221"/>
    </source>
</evidence>
<comment type="catalytic activity">
    <reaction evidence="1 7">
        <text>[protein]-peptidylproline (omega=180) = [protein]-peptidylproline (omega=0)</text>
        <dbReference type="Rhea" id="RHEA:16237"/>
        <dbReference type="Rhea" id="RHEA-COMP:10747"/>
        <dbReference type="Rhea" id="RHEA-COMP:10748"/>
        <dbReference type="ChEBI" id="CHEBI:83833"/>
        <dbReference type="ChEBI" id="CHEBI:83834"/>
        <dbReference type="EC" id="5.2.1.8"/>
    </reaction>
</comment>
<keyword evidence="6 7" id="KW-0413">Isomerase</keyword>
<feature type="region of interest" description="Disordered" evidence="8">
    <location>
        <begin position="67"/>
        <end position="179"/>
    </location>
</feature>
<dbReference type="PANTHER" id="PTHR43811">
    <property type="entry name" value="FKBP-TYPE PEPTIDYL-PROLYL CIS-TRANS ISOMERASE FKPA"/>
    <property type="match status" value="1"/>
</dbReference>
<evidence type="ECO:0000313" key="10">
    <source>
        <dbReference type="EMBL" id="KAH0562212.1"/>
    </source>
</evidence>
<dbReference type="GO" id="GO:0005730">
    <property type="term" value="C:nucleolus"/>
    <property type="evidence" value="ECO:0007669"/>
    <property type="project" value="TreeGrafter"/>
</dbReference>
<comment type="function">
    <text evidence="2">PPIase that acts as a histone chaperone. Histone proline isomerase that increases the rate of cis-trans isomerization at prolines on the histone H3 N-terminal tail. Proline isomerization influences H3 methylation thereby regulating gene expression.</text>
</comment>
<dbReference type="SUPFAM" id="SSF54534">
    <property type="entry name" value="FKBP-like"/>
    <property type="match status" value="1"/>
</dbReference>
<dbReference type="InterPro" id="IPR041232">
    <property type="entry name" value="NPL"/>
</dbReference>
<dbReference type="Pfam" id="PF00254">
    <property type="entry name" value="FKBP_C"/>
    <property type="match status" value="1"/>
</dbReference>
<dbReference type="Gene3D" id="2.60.120.340">
    <property type="entry name" value="Nucleoplasmin core domain"/>
    <property type="match status" value="1"/>
</dbReference>
<dbReference type="GO" id="GO:0003755">
    <property type="term" value="F:peptidyl-prolyl cis-trans isomerase activity"/>
    <property type="evidence" value="ECO:0007669"/>
    <property type="project" value="UniProtKB-KW"/>
</dbReference>
<dbReference type="AlphaFoldDB" id="A0A9P8LDR2"/>
<comment type="subunit">
    <text evidence="4">Binds to histones H3 and H4.</text>
</comment>
<evidence type="ECO:0000313" key="11">
    <source>
        <dbReference type="Proteomes" id="UP000750711"/>
    </source>
</evidence>
<reference evidence="10" key="1">
    <citation type="submission" date="2021-03" db="EMBL/GenBank/DDBJ databases">
        <title>Comparative genomics and phylogenomic investigation of the class Geoglossomycetes provide insights into ecological specialization and systematics.</title>
        <authorList>
            <person name="Melie T."/>
            <person name="Pirro S."/>
            <person name="Miller A.N."/>
            <person name="Quandt A."/>
        </authorList>
    </citation>
    <scope>NUCLEOTIDE SEQUENCE</scope>
    <source>
        <strain evidence="10">CAQ_001_2017</strain>
    </source>
</reference>
<dbReference type="PROSITE" id="PS50059">
    <property type="entry name" value="FKBP_PPIASE"/>
    <property type="match status" value="1"/>
</dbReference>
<feature type="compositionally biased region" description="Basic and acidic residues" evidence="8">
    <location>
        <begin position="321"/>
        <end position="334"/>
    </location>
</feature>
<evidence type="ECO:0000256" key="8">
    <source>
        <dbReference type="SAM" id="MobiDB-lite"/>
    </source>
</evidence>
<dbReference type="InterPro" id="IPR046357">
    <property type="entry name" value="PPIase_dom_sf"/>
</dbReference>
<evidence type="ECO:0000256" key="7">
    <source>
        <dbReference type="PROSITE-ProRule" id="PRU00277"/>
    </source>
</evidence>
<evidence type="ECO:0000256" key="3">
    <source>
        <dbReference type="ARBA" id="ARBA00007838"/>
    </source>
</evidence>
<organism evidence="10 11">
    <name type="scientific">Trichoglossum hirsutum</name>
    <dbReference type="NCBI Taxonomy" id="265104"/>
    <lineage>
        <taxon>Eukaryota</taxon>
        <taxon>Fungi</taxon>
        <taxon>Dikarya</taxon>
        <taxon>Ascomycota</taxon>
        <taxon>Pezizomycotina</taxon>
        <taxon>Geoglossomycetes</taxon>
        <taxon>Geoglossales</taxon>
        <taxon>Geoglossaceae</taxon>
        <taxon>Trichoglossum</taxon>
    </lineage>
</organism>
<feature type="compositionally biased region" description="Basic and acidic residues" evidence="8">
    <location>
        <begin position="118"/>
        <end position="139"/>
    </location>
</feature>
<gene>
    <name evidence="10" type="ORF">GP486_003089</name>
</gene>
<feature type="compositionally biased region" description="Acidic residues" evidence="8">
    <location>
        <begin position="71"/>
        <end position="82"/>
    </location>
</feature>
<evidence type="ECO:0000256" key="1">
    <source>
        <dbReference type="ARBA" id="ARBA00000971"/>
    </source>
</evidence>
<dbReference type="PIRSF" id="PIRSF001473">
    <property type="entry name" value="FK506-bp_FPR3"/>
    <property type="match status" value="1"/>
</dbReference>
<evidence type="ECO:0000256" key="4">
    <source>
        <dbReference type="ARBA" id="ARBA00011865"/>
    </source>
</evidence>
<feature type="compositionally biased region" description="Basic and acidic residues" evidence="8">
    <location>
        <begin position="354"/>
        <end position="367"/>
    </location>
</feature>
<feature type="compositionally biased region" description="Basic residues" evidence="8">
    <location>
        <begin position="287"/>
        <end position="300"/>
    </location>
</feature>
<proteinExistence type="inferred from homology"/>
<evidence type="ECO:0000259" key="9">
    <source>
        <dbReference type="PROSITE" id="PS50059"/>
    </source>
</evidence>